<dbReference type="EMBL" id="JBEDUW010000004">
    <property type="protein sequence ID" value="KAK9934489.1"/>
    <property type="molecule type" value="Genomic_DNA"/>
</dbReference>
<dbReference type="Gene3D" id="1.20.140.40">
    <property type="entry name" value="Invertase/pectin methylesterase inhibitor family protein"/>
    <property type="match status" value="1"/>
</dbReference>
<evidence type="ECO:0000313" key="3">
    <source>
        <dbReference type="Proteomes" id="UP001457282"/>
    </source>
</evidence>
<gene>
    <name evidence="2" type="ORF">M0R45_021630</name>
</gene>
<dbReference type="AlphaFoldDB" id="A0AAW1XD82"/>
<protein>
    <submittedName>
        <fullName evidence="2">Uncharacterized protein</fullName>
    </submittedName>
</protein>
<feature type="chain" id="PRO_5043329505" evidence="1">
    <location>
        <begin position="23"/>
        <end position="90"/>
    </location>
</feature>
<dbReference type="InterPro" id="IPR035513">
    <property type="entry name" value="Invertase/methylesterase_inhib"/>
</dbReference>
<accession>A0AAW1XD82</accession>
<keyword evidence="3" id="KW-1185">Reference proteome</keyword>
<comment type="caution">
    <text evidence="2">The sequence shown here is derived from an EMBL/GenBank/DDBJ whole genome shotgun (WGS) entry which is preliminary data.</text>
</comment>
<feature type="signal peptide" evidence="1">
    <location>
        <begin position="1"/>
        <end position="22"/>
    </location>
</feature>
<dbReference type="Proteomes" id="UP001457282">
    <property type="component" value="Unassembled WGS sequence"/>
</dbReference>
<evidence type="ECO:0000313" key="2">
    <source>
        <dbReference type="EMBL" id="KAK9934489.1"/>
    </source>
</evidence>
<name>A0AAW1XD82_RUBAR</name>
<keyword evidence="1" id="KW-0732">Signal</keyword>
<evidence type="ECO:0000256" key="1">
    <source>
        <dbReference type="SAM" id="SignalP"/>
    </source>
</evidence>
<reference evidence="2 3" key="1">
    <citation type="journal article" date="2023" name="G3 (Bethesda)">
        <title>A chromosome-length genome assembly and annotation of blackberry (Rubus argutus, cv. 'Hillquist').</title>
        <authorList>
            <person name="Bruna T."/>
            <person name="Aryal R."/>
            <person name="Dudchenko O."/>
            <person name="Sargent D.J."/>
            <person name="Mead D."/>
            <person name="Buti M."/>
            <person name="Cavallini A."/>
            <person name="Hytonen T."/>
            <person name="Andres J."/>
            <person name="Pham M."/>
            <person name="Weisz D."/>
            <person name="Mascagni F."/>
            <person name="Usai G."/>
            <person name="Natali L."/>
            <person name="Bassil N."/>
            <person name="Fernandez G.E."/>
            <person name="Lomsadze A."/>
            <person name="Armour M."/>
            <person name="Olukolu B."/>
            <person name="Poorten T."/>
            <person name="Britton C."/>
            <person name="Davik J."/>
            <person name="Ashrafi H."/>
            <person name="Aiden E.L."/>
            <person name="Borodovsky M."/>
            <person name="Worthington M."/>
        </authorList>
    </citation>
    <scope>NUCLEOTIDE SEQUENCE [LARGE SCALE GENOMIC DNA]</scope>
    <source>
        <strain evidence="2">PI 553951</strain>
    </source>
</reference>
<organism evidence="2 3">
    <name type="scientific">Rubus argutus</name>
    <name type="common">Southern blackberry</name>
    <dbReference type="NCBI Taxonomy" id="59490"/>
    <lineage>
        <taxon>Eukaryota</taxon>
        <taxon>Viridiplantae</taxon>
        <taxon>Streptophyta</taxon>
        <taxon>Embryophyta</taxon>
        <taxon>Tracheophyta</taxon>
        <taxon>Spermatophyta</taxon>
        <taxon>Magnoliopsida</taxon>
        <taxon>eudicotyledons</taxon>
        <taxon>Gunneridae</taxon>
        <taxon>Pentapetalae</taxon>
        <taxon>rosids</taxon>
        <taxon>fabids</taxon>
        <taxon>Rosales</taxon>
        <taxon>Rosaceae</taxon>
        <taxon>Rosoideae</taxon>
        <taxon>Rosoideae incertae sedis</taxon>
        <taxon>Rubus</taxon>
    </lineage>
</organism>
<proteinExistence type="predicted"/>
<sequence length="90" mass="9958">MKSSVLVAAVVICLFQILFVDADVIGDTCRKTPKPDLCTSSLRSILTEGSEGKDVRALAQIMIDDILRDKATPTRDEIVRELKLSLTRRP</sequence>
<dbReference type="SUPFAM" id="SSF101148">
    <property type="entry name" value="Plant invertase/pectin methylesterase inhibitor"/>
    <property type="match status" value="1"/>
</dbReference>